<comment type="caution">
    <text evidence="6">The sequence shown here is derived from an EMBL/GenBank/DDBJ whole genome shotgun (WGS) entry which is preliminary data.</text>
</comment>
<comment type="subunit">
    <text evidence="2">Heterodimer of SbcC and SbcD.</text>
</comment>
<feature type="coiled-coil region" evidence="4">
    <location>
        <begin position="540"/>
        <end position="680"/>
    </location>
</feature>
<proteinExistence type="inferred from homology"/>
<dbReference type="SUPFAM" id="SSF52540">
    <property type="entry name" value="P-loop containing nucleoside triphosphate hydrolases"/>
    <property type="match status" value="1"/>
</dbReference>
<feature type="coiled-coil region" evidence="4">
    <location>
        <begin position="433"/>
        <end position="501"/>
    </location>
</feature>
<keyword evidence="6" id="KW-0378">Hydrolase</keyword>
<dbReference type="RefSeq" id="WP_060913846.1">
    <property type="nucleotide sequence ID" value="NZ_KQ959938.1"/>
</dbReference>
<evidence type="ECO:0000259" key="5">
    <source>
        <dbReference type="Pfam" id="PF13476"/>
    </source>
</evidence>
<accession>A0A134A110</accession>
<evidence type="ECO:0000313" key="6">
    <source>
        <dbReference type="EMBL" id="KXB61389.1"/>
    </source>
</evidence>
<comment type="similarity">
    <text evidence="1">Belongs to the SMC family. SbcC subfamily.</text>
</comment>
<dbReference type="Proteomes" id="UP000070355">
    <property type="component" value="Unassembled WGS sequence"/>
</dbReference>
<dbReference type="EMBL" id="LSDC01000035">
    <property type="protein sequence ID" value="KXB61389.1"/>
    <property type="molecule type" value="Genomic_DNA"/>
</dbReference>
<dbReference type="InterPro" id="IPR027417">
    <property type="entry name" value="P-loop_NTPase"/>
</dbReference>
<evidence type="ECO:0000256" key="1">
    <source>
        <dbReference type="ARBA" id="ARBA00006930"/>
    </source>
</evidence>
<feature type="coiled-coil region" evidence="4">
    <location>
        <begin position="347"/>
        <end position="408"/>
    </location>
</feature>
<keyword evidence="6" id="KW-0269">Exonuclease</keyword>
<dbReference type="Pfam" id="PF13558">
    <property type="entry name" value="SbcC_Walker_B"/>
    <property type="match status" value="1"/>
</dbReference>
<dbReference type="GO" id="GO:0004527">
    <property type="term" value="F:exonuclease activity"/>
    <property type="evidence" value="ECO:0007669"/>
    <property type="project" value="UniProtKB-KW"/>
</dbReference>
<dbReference type="AlphaFoldDB" id="A0A134A110"/>
<dbReference type="PANTHER" id="PTHR32114:SF2">
    <property type="entry name" value="ABC TRANSPORTER ABCH.3"/>
    <property type="match status" value="1"/>
</dbReference>
<keyword evidence="4" id="KW-0175">Coiled coil</keyword>
<feature type="coiled-coil region" evidence="4">
    <location>
        <begin position="741"/>
        <end position="797"/>
    </location>
</feature>
<evidence type="ECO:0000256" key="3">
    <source>
        <dbReference type="ARBA" id="ARBA00013368"/>
    </source>
</evidence>
<evidence type="ECO:0000313" key="7">
    <source>
        <dbReference type="Proteomes" id="UP000070355"/>
    </source>
</evidence>
<feature type="domain" description="Rad50/SbcC-type AAA" evidence="5">
    <location>
        <begin position="5"/>
        <end position="204"/>
    </location>
</feature>
<organism evidence="6 7">
    <name type="scientific">Gemella haemolysans</name>
    <dbReference type="NCBI Taxonomy" id="1379"/>
    <lineage>
        <taxon>Bacteria</taxon>
        <taxon>Bacillati</taxon>
        <taxon>Bacillota</taxon>
        <taxon>Bacilli</taxon>
        <taxon>Bacillales</taxon>
        <taxon>Gemellaceae</taxon>
        <taxon>Gemella</taxon>
    </lineage>
</organism>
<reference evidence="7" key="1">
    <citation type="submission" date="2016-01" db="EMBL/GenBank/DDBJ databases">
        <authorList>
            <person name="Mitreva M."/>
            <person name="Pepin K.H."/>
            <person name="Mihindukulasuriya K.A."/>
            <person name="Fulton R."/>
            <person name="Fronick C."/>
            <person name="O'Laughlin M."/>
            <person name="Miner T."/>
            <person name="Herter B."/>
            <person name="Rosa B.A."/>
            <person name="Cordes M."/>
            <person name="Tomlinson C."/>
            <person name="Wollam A."/>
            <person name="Palsikar V.B."/>
            <person name="Mardis E.R."/>
            <person name="Wilson R.K."/>
        </authorList>
    </citation>
    <scope>NUCLEOTIDE SEQUENCE [LARGE SCALE GENOMIC DNA]</scope>
    <source>
        <strain evidence="7">DNF01167</strain>
    </source>
</reference>
<dbReference type="Pfam" id="PF13476">
    <property type="entry name" value="AAA_23"/>
    <property type="match status" value="1"/>
</dbReference>
<evidence type="ECO:0000256" key="2">
    <source>
        <dbReference type="ARBA" id="ARBA00011322"/>
    </source>
</evidence>
<evidence type="ECO:0000256" key="4">
    <source>
        <dbReference type="SAM" id="Coils"/>
    </source>
</evidence>
<dbReference type="OrthoDB" id="9795626at2"/>
<feature type="coiled-coil region" evidence="4">
    <location>
        <begin position="235"/>
        <end position="262"/>
    </location>
</feature>
<dbReference type="PANTHER" id="PTHR32114">
    <property type="entry name" value="ABC TRANSPORTER ABCH.3"/>
    <property type="match status" value="1"/>
</dbReference>
<dbReference type="PATRIC" id="fig|1379.3.peg.577"/>
<dbReference type="STRING" id="1379.HMPREF3186_00579"/>
<keyword evidence="6" id="KW-0540">Nuclease</keyword>
<dbReference type="InterPro" id="IPR038729">
    <property type="entry name" value="Rad50/SbcC_AAA"/>
</dbReference>
<dbReference type="Gene3D" id="3.40.50.300">
    <property type="entry name" value="P-loop containing nucleotide triphosphate hydrolases"/>
    <property type="match status" value="2"/>
</dbReference>
<dbReference type="GO" id="GO:0006302">
    <property type="term" value="P:double-strand break repair"/>
    <property type="evidence" value="ECO:0007669"/>
    <property type="project" value="InterPro"/>
</dbReference>
<name>A0A134A110_9BACL</name>
<sequence>MKPIRLELKEFGPYKNEIIEWDKIINEPIFLITGKTGSGKSTLFDAITYALYNKTTGGKDIASLRTKTALDKDKTQVNFDFELSGKKYRIERTLAYLKAGNKNLTSGKVALMQYNDEKLEVIATKEQEVKEKVEELIGLDDKQFCQIIILPQGKFKEFLLSKSSEKKETLRSLFNTYFYQKFVEQLQEQAKKLDSSHKQKEKELITRFEQFDIEEELIKFEYLKDENFEEILSIIHSQEETIKNEKKELLKLERSFSKEKEKFIELSKLNDKFIQLKNNKLELANLSEKEDYYKSLRLEVEKLKELQKNKDKIIEYSTLLNKQLQLRKIEKNLLIDTDKYKLDLENNKKLQLELNAQKDNIEELRKETVDYKFFYNNFNELNSAKANIEIYSETLEELALKKETYKELDSRLKVSKEGHLEDIEEKNILESSIGKLKLEILKKEQDVEKLEEYNNKFSEVNDKSLKLTLDKKQLEELEVEKKKLEQEVILLNKNKEQEVLNGFLLKLHEGDECPLCKQKIEHLPEIPSLEAVDESIEKSLQKVNKDTIQLETLIKKDEEEIERISALLKNLEDTINFKSKEELSQLEDELKTDNLKLTDISKAIKISEDKIKGLNQEIEELSELFKNEDEIKQKHLEAKNKIEQFEKNVKIELDEFADYYEKIQSQVEDFDNRCNVQQNNSNELLIRKTKLETEQKNNKTNLLEVSKRIENIIESFSDSKLNKYYITLEMAEEDIAELVKLEEFESQINKFEDAKKIIVNNIEKLVEELEEIEQPDLEEGQRKLQNIEFQVNDFIEKVVILNTRLENNKKLYKKIHSEYIELLESSKEIREIIAFSDVVSGKTENRKSLETYVQGYYLDLILVAGTKRLLQMTNDRYRFIRRDEKSKGGGLQGLEIEIHDIYLNSTRIISSLSGGELFLASLALALGLAEVIQNESGGISLETIFIDEGFGSLDTETLDIALTTLIDLQSYGRNIGIISHVSELKERIRPKVEVYSKDNYAKIKMTGI</sequence>
<gene>
    <name evidence="6" type="ORF">HMPREF3186_00579</name>
</gene>
<dbReference type="GO" id="GO:0016887">
    <property type="term" value="F:ATP hydrolysis activity"/>
    <property type="evidence" value="ECO:0007669"/>
    <property type="project" value="InterPro"/>
</dbReference>
<protein>
    <recommendedName>
        <fullName evidence="3">Nuclease SbcCD subunit C</fullName>
    </recommendedName>
</protein>